<feature type="transmembrane region" description="Helical" evidence="1">
    <location>
        <begin position="44"/>
        <end position="66"/>
    </location>
</feature>
<keyword evidence="1" id="KW-0812">Transmembrane</keyword>
<dbReference type="STRING" id="33114.A0A2G2WU25"/>
<reference evidence="2 3" key="1">
    <citation type="journal article" date="2017" name="Genome Biol.">
        <title>New reference genome sequences of hot pepper reveal the massive evolution of plant disease-resistance genes by retroduplication.</title>
        <authorList>
            <person name="Kim S."/>
            <person name="Park J."/>
            <person name="Yeom S.I."/>
            <person name="Kim Y.M."/>
            <person name="Seo E."/>
            <person name="Kim K.T."/>
            <person name="Kim M.S."/>
            <person name="Lee J.M."/>
            <person name="Cheong K."/>
            <person name="Shin H.S."/>
            <person name="Kim S.B."/>
            <person name="Han K."/>
            <person name="Lee J."/>
            <person name="Park M."/>
            <person name="Lee H.A."/>
            <person name="Lee H.Y."/>
            <person name="Lee Y."/>
            <person name="Oh S."/>
            <person name="Lee J.H."/>
            <person name="Choi E."/>
            <person name="Choi E."/>
            <person name="Lee S.E."/>
            <person name="Jeon J."/>
            <person name="Kim H."/>
            <person name="Choi G."/>
            <person name="Song H."/>
            <person name="Lee J."/>
            <person name="Lee S.C."/>
            <person name="Kwon J.K."/>
            <person name="Lee H.Y."/>
            <person name="Koo N."/>
            <person name="Hong Y."/>
            <person name="Kim R.W."/>
            <person name="Kang W.H."/>
            <person name="Huh J.H."/>
            <person name="Kang B.C."/>
            <person name="Yang T.J."/>
            <person name="Lee Y.H."/>
            <person name="Bennetzen J.L."/>
            <person name="Choi D."/>
        </authorList>
    </citation>
    <scope>NUCLEOTIDE SEQUENCE [LARGE SCALE GENOMIC DNA]</scope>
    <source>
        <strain evidence="3">cv. PBC81</strain>
    </source>
</reference>
<comment type="caution">
    <text evidence="2">The sequence shown here is derived from an EMBL/GenBank/DDBJ whole genome shotgun (WGS) entry which is preliminary data.</text>
</comment>
<name>A0A2G2WU25_CAPBA</name>
<dbReference type="EMBL" id="MLFT02000005">
    <property type="protein sequence ID" value="PHT48733.1"/>
    <property type="molecule type" value="Genomic_DNA"/>
</dbReference>
<dbReference type="AlphaFoldDB" id="A0A2G2WU25"/>
<dbReference type="GO" id="GO:0015098">
    <property type="term" value="F:molybdate ion transmembrane transporter activity"/>
    <property type="evidence" value="ECO:0007669"/>
    <property type="project" value="InterPro"/>
</dbReference>
<sequence length="145" mass="16516">MELFYYVVFGAMATVVAVLELGGKTNKDRITTSQAFNSFKNNYILVYSLMMGTYVSPIISGSFYILKLWDCGVFVDGYVEYLSKGMDVHFVGFEAEYHQMRYTSLLQNYGIQNPKKDYVSENDDPPRPRTKIITLPDESGIVSIE</sequence>
<dbReference type="PANTHER" id="PTHR33022:SF13">
    <property type="entry name" value="UBIQUITIN-LIKE PROTEASE FAMILY PROFILE DOMAIN-CONTAINING PROTEIN"/>
    <property type="match status" value="1"/>
</dbReference>
<dbReference type="GO" id="GO:0016020">
    <property type="term" value="C:membrane"/>
    <property type="evidence" value="ECO:0007669"/>
    <property type="project" value="InterPro"/>
</dbReference>
<evidence type="ECO:0000313" key="2">
    <source>
        <dbReference type="EMBL" id="PHT48733.1"/>
    </source>
</evidence>
<feature type="transmembrane region" description="Helical" evidence="1">
    <location>
        <begin position="6"/>
        <end position="23"/>
    </location>
</feature>
<keyword evidence="1" id="KW-0472">Membrane</keyword>
<protein>
    <submittedName>
        <fullName evidence="2">Uncharacterized protein</fullName>
    </submittedName>
</protein>
<dbReference type="InterPro" id="IPR008509">
    <property type="entry name" value="MOT2/MFSD5"/>
</dbReference>
<dbReference type="Proteomes" id="UP000224567">
    <property type="component" value="Unassembled WGS sequence"/>
</dbReference>
<dbReference type="Pfam" id="PF05631">
    <property type="entry name" value="MFS_5"/>
    <property type="match status" value="1"/>
</dbReference>
<keyword evidence="3" id="KW-1185">Reference proteome</keyword>
<accession>A0A2G2WU25</accession>
<evidence type="ECO:0000313" key="3">
    <source>
        <dbReference type="Proteomes" id="UP000224567"/>
    </source>
</evidence>
<keyword evidence="1" id="KW-1133">Transmembrane helix</keyword>
<dbReference type="OrthoDB" id="263957at2759"/>
<organism evidence="2 3">
    <name type="scientific">Capsicum baccatum</name>
    <name type="common">Peruvian pepper</name>
    <dbReference type="NCBI Taxonomy" id="33114"/>
    <lineage>
        <taxon>Eukaryota</taxon>
        <taxon>Viridiplantae</taxon>
        <taxon>Streptophyta</taxon>
        <taxon>Embryophyta</taxon>
        <taxon>Tracheophyta</taxon>
        <taxon>Spermatophyta</taxon>
        <taxon>Magnoliopsida</taxon>
        <taxon>eudicotyledons</taxon>
        <taxon>Gunneridae</taxon>
        <taxon>Pentapetalae</taxon>
        <taxon>asterids</taxon>
        <taxon>lamiids</taxon>
        <taxon>Solanales</taxon>
        <taxon>Solanaceae</taxon>
        <taxon>Solanoideae</taxon>
        <taxon>Capsiceae</taxon>
        <taxon>Capsicum</taxon>
    </lineage>
</organism>
<evidence type="ECO:0000256" key="1">
    <source>
        <dbReference type="SAM" id="Phobius"/>
    </source>
</evidence>
<gene>
    <name evidence="2" type="ORF">CQW23_12941</name>
</gene>
<dbReference type="PANTHER" id="PTHR33022">
    <property type="entry name" value="DUF1985 DOMAIN-CONTAINING PROTEIN"/>
    <property type="match status" value="1"/>
</dbReference>
<proteinExistence type="predicted"/>
<reference evidence="3" key="2">
    <citation type="journal article" date="2017" name="J. Anim. Genet.">
        <title>Multiple reference genome sequences of hot pepper reveal the massive evolution of plant disease resistance genes by retroduplication.</title>
        <authorList>
            <person name="Kim S."/>
            <person name="Park J."/>
            <person name="Yeom S.-I."/>
            <person name="Kim Y.-M."/>
            <person name="Seo E."/>
            <person name="Kim K.-T."/>
            <person name="Kim M.-S."/>
            <person name="Lee J.M."/>
            <person name="Cheong K."/>
            <person name="Shin H.-S."/>
            <person name="Kim S.-B."/>
            <person name="Han K."/>
            <person name="Lee J."/>
            <person name="Park M."/>
            <person name="Lee H.-A."/>
            <person name="Lee H.-Y."/>
            <person name="Lee Y."/>
            <person name="Oh S."/>
            <person name="Lee J.H."/>
            <person name="Choi E."/>
            <person name="Choi E."/>
            <person name="Lee S.E."/>
            <person name="Jeon J."/>
            <person name="Kim H."/>
            <person name="Choi G."/>
            <person name="Song H."/>
            <person name="Lee J."/>
            <person name="Lee S.-C."/>
            <person name="Kwon J.-K."/>
            <person name="Lee H.-Y."/>
            <person name="Koo N."/>
            <person name="Hong Y."/>
            <person name="Kim R.W."/>
            <person name="Kang W.-H."/>
            <person name="Huh J.H."/>
            <person name="Kang B.-C."/>
            <person name="Yang T.-J."/>
            <person name="Lee Y.-H."/>
            <person name="Bennetzen J.L."/>
            <person name="Choi D."/>
        </authorList>
    </citation>
    <scope>NUCLEOTIDE SEQUENCE [LARGE SCALE GENOMIC DNA]</scope>
    <source>
        <strain evidence="3">cv. PBC81</strain>
    </source>
</reference>